<dbReference type="Pfam" id="PF00085">
    <property type="entry name" value="Thioredoxin"/>
    <property type="match status" value="1"/>
</dbReference>
<comment type="caution">
    <text evidence="2">The sequence shown here is derived from an EMBL/GenBank/DDBJ whole genome shotgun (WGS) entry which is preliminary data.</text>
</comment>
<evidence type="ECO:0000259" key="1">
    <source>
        <dbReference type="Pfam" id="PF00085"/>
    </source>
</evidence>
<dbReference type="RefSeq" id="WP_320423550.1">
    <property type="nucleotide sequence ID" value="NZ_JAXCLA010000004.1"/>
</dbReference>
<sequence>MHQGVIVACLCAAWCRLCDDYAPVLRAVGAEFEGLRVEWIDIEDEADLVGDVDVETFPTIVVIATDGAVRFAGPLTPQAQTLRRVIQVALDGTTIAPVPAEVTAFAARLMRGA</sequence>
<evidence type="ECO:0000313" key="2">
    <source>
        <dbReference type="EMBL" id="MDY0745651.1"/>
    </source>
</evidence>
<accession>A0ABU5DIP5</accession>
<proteinExistence type="predicted"/>
<gene>
    <name evidence="2" type="ORF">SNE35_14110</name>
</gene>
<dbReference type="Proteomes" id="UP001285263">
    <property type="component" value="Unassembled WGS sequence"/>
</dbReference>
<dbReference type="InterPro" id="IPR013766">
    <property type="entry name" value="Thioredoxin_domain"/>
</dbReference>
<name>A0ABU5DIP5_9BURK</name>
<dbReference type="InterPro" id="IPR036249">
    <property type="entry name" value="Thioredoxin-like_sf"/>
</dbReference>
<reference evidence="2 3" key="1">
    <citation type="submission" date="2023-11" db="EMBL/GenBank/DDBJ databases">
        <title>Paucibacter sp. nov., isolated from fresh soil in Korea.</title>
        <authorList>
            <person name="Le N.T.T."/>
        </authorList>
    </citation>
    <scope>NUCLEOTIDE SEQUENCE [LARGE SCALE GENOMIC DNA]</scope>
    <source>
        <strain evidence="2 3">R3-3</strain>
    </source>
</reference>
<evidence type="ECO:0000313" key="3">
    <source>
        <dbReference type="Proteomes" id="UP001285263"/>
    </source>
</evidence>
<organism evidence="2 3">
    <name type="scientific">Roseateles agri</name>
    <dbReference type="NCBI Taxonomy" id="3098619"/>
    <lineage>
        <taxon>Bacteria</taxon>
        <taxon>Pseudomonadati</taxon>
        <taxon>Pseudomonadota</taxon>
        <taxon>Betaproteobacteria</taxon>
        <taxon>Burkholderiales</taxon>
        <taxon>Sphaerotilaceae</taxon>
        <taxon>Roseateles</taxon>
    </lineage>
</organism>
<dbReference type="CDD" id="cd02947">
    <property type="entry name" value="TRX_family"/>
    <property type="match status" value="1"/>
</dbReference>
<keyword evidence="3" id="KW-1185">Reference proteome</keyword>
<dbReference type="EMBL" id="JAXCLA010000004">
    <property type="protein sequence ID" value="MDY0745651.1"/>
    <property type="molecule type" value="Genomic_DNA"/>
</dbReference>
<protein>
    <submittedName>
        <fullName evidence="2">Thioredoxin family protein</fullName>
    </submittedName>
</protein>
<dbReference type="SUPFAM" id="SSF52833">
    <property type="entry name" value="Thioredoxin-like"/>
    <property type="match status" value="1"/>
</dbReference>
<dbReference type="Gene3D" id="3.40.30.10">
    <property type="entry name" value="Glutaredoxin"/>
    <property type="match status" value="1"/>
</dbReference>
<feature type="domain" description="Thioredoxin" evidence="1">
    <location>
        <begin position="6"/>
        <end position="67"/>
    </location>
</feature>